<feature type="binding site" evidence="7">
    <location>
        <position position="118"/>
    </location>
    <ligand>
        <name>Zn(2+)</name>
        <dbReference type="ChEBI" id="CHEBI:29105"/>
        <note>catalytic</note>
    </ligand>
</feature>
<feature type="binding site" evidence="7">
    <location>
        <position position="124"/>
    </location>
    <ligand>
        <name>Zn(2+)</name>
        <dbReference type="ChEBI" id="CHEBI:29105"/>
        <note>catalytic</note>
    </ligand>
</feature>
<evidence type="ECO:0000256" key="3">
    <source>
        <dbReference type="ARBA" id="ARBA00022723"/>
    </source>
</evidence>
<evidence type="ECO:0000256" key="5">
    <source>
        <dbReference type="ARBA" id="ARBA00022801"/>
    </source>
</evidence>
<dbReference type="Gene3D" id="3.40.390.30">
    <property type="entry name" value="Metalloproteases ('zincins'), catalytic domain"/>
    <property type="match status" value="1"/>
</dbReference>
<keyword evidence="4 7" id="KW-0255">Endonuclease</keyword>
<dbReference type="InterPro" id="IPR020549">
    <property type="entry name" value="YbeY_CS"/>
</dbReference>
<dbReference type="HAMAP" id="MF_00009">
    <property type="entry name" value="Endoribonucl_YbeY"/>
    <property type="match status" value="1"/>
</dbReference>
<comment type="subcellular location">
    <subcellularLocation>
        <location evidence="7">Cytoplasm</location>
    </subcellularLocation>
</comment>
<proteinExistence type="inferred from homology"/>
<dbReference type="PANTHER" id="PTHR46986:SF1">
    <property type="entry name" value="ENDORIBONUCLEASE YBEY, CHLOROPLASTIC"/>
    <property type="match status" value="1"/>
</dbReference>
<evidence type="ECO:0000256" key="6">
    <source>
        <dbReference type="ARBA" id="ARBA00022833"/>
    </source>
</evidence>
<gene>
    <name evidence="7 8" type="primary">ybeY</name>
    <name evidence="8" type="ORF">U0035_13465</name>
</gene>
<keyword evidence="3 7" id="KW-0479">Metal-binding</keyword>
<reference evidence="8 9" key="1">
    <citation type="submission" date="2023-12" db="EMBL/GenBank/DDBJ databases">
        <title>Genome sequencing and assembly of bacterial species from a model synthetic community.</title>
        <authorList>
            <person name="Hogle S.L."/>
        </authorList>
    </citation>
    <scope>NUCLEOTIDE SEQUENCE [LARGE SCALE GENOMIC DNA]</scope>
    <source>
        <strain evidence="8 9">HAMBI_3031</strain>
    </source>
</reference>
<dbReference type="NCBIfam" id="TIGR00043">
    <property type="entry name" value="rRNA maturation RNase YbeY"/>
    <property type="match status" value="1"/>
</dbReference>
<evidence type="ECO:0000256" key="2">
    <source>
        <dbReference type="ARBA" id="ARBA00022722"/>
    </source>
</evidence>
<comment type="cofactor">
    <cofactor evidence="7">
        <name>Zn(2+)</name>
        <dbReference type="ChEBI" id="CHEBI:29105"/>
    </cofactor>
    <text evidence="7">Binds 1 zinc ion.</text>
</comment>
<accession>A0ABZ0W0T3</accession>
<dbReference type="SUPFAM" id="SSF55486">
    <property type="entry name" value="Metalloproteases ('zincins'), catalytic domain"/>
    <property type="match status" value="1"/>
</dbReference>
<comment type="similarity">
    <text evidence="1 7">Belongs to the endoribonuclease YbeY family.</text>
</comment>
<evidence type="ECO:0000256" key="7">
    <source>
        <dbReference type="HAMAP-Rule" id="MF_00009"/>
    </source>
</evidence>
<feature type="binding site" evidence="7">
    <location>
        <position position="114"/>
    </location>
    <ligand>
        <name>Zn(2+)</name>
        <dbReference type="ChEBI" id="CHEBI:29105"/>
        <note>catalytic</note>
    </ligand>
</feature>
<dbReference type="Pfam" id="PF02130">
    <property type="entry name" value="YbeY"/>
    <property type="match status" value="1"/>
</dbReference>
<dbReference type="RefSeq" id="WP_114790290.1">
    <property type="nucleotide sequence ID" value="NZ_CP139960.1"/>
</dbReference>
<sequence>MNINEFIVQFHFQKAIVLRERRKLKQFIADRLSKEGGKEGSEINFIFCSDDELLEINRNHLDHDYYTDIITFDLSEKGSKILVSDIYISVDRVRDNATTEGVATATELQRVIFHGLLHLIGYKDKSAAQEKEMRSMEEKWMADFTAFHS</sequence>
<dbReference type="PROSITE" id="PS01306">
    <property type="entry name" value="UPF0054"/>
    <property type="match status" value="1"/>
</dbReference>
<name>A0ABZ0W0T3_9BACT</name>
<protein>
    <recommendedName>
        <fullName evidence="7">Endoribonuclease YbeY</fullName>
        <ecNumber evidence="7">3.1.-.-</ecNumber>
    </recommendedName>
</protein>
<dbReference type="PANTHER" id="PTHR46986">
    <property type="entry name" value="ENDORIBONUCLEASE YBEY, CHLOROPLASTIC"/>
    <property type="match status" value="1"/>
</dbReference>
<keyword evidence="6 7" id="KW-0862">Zinc</keyword>
<dbReference type="EMBL" id="CP139960">
    <property type="protein sequence ID" value="WQD36676.1"/>
    <property type="molecule type" value="Genomic_DNA"/>
</dbReference>
<keyword evidence="2 7" id="KW-0540">Nuclease</keyword>
<evidence type="ECO:0000256" key="4">
    <source>
        <dbReference type="ARBA" id="ARBA00022759"/>
    </source>
</evidence>
<keyword evidence="7" id="KW-0690">Ribosome biogenesis</keyword>
<evidence type="ECO:0000313" key="9">
    <source>
        <dbReference type="Proteomes" id="UP001325680"/>
    </source>
</evidence>
<evidence type="ECO:0000256" key="1">
    <source>
        <dbReference type="ARBA" id="ARBA00010875"/>
    </source>
</evidence>
<dbReference type="EC" id="3.1.-.-" evidence="7"/>
<dbReference type="Proteomes" id="UP001325680">
    <property type="component" value="Chromosome"/>
</dbReference>
<comment type="function">
    <text evidence="7">Single strand-specific metallo-endoribonuclease involved in late-stage 70S ribosome quality control and in maturation of the 3' terminus of the 16S rRNA.</text>
</comment>
<evidence type="ECO:0000313" key="8">
    <source>
        <dbReference type="EMBL" id="WQD36676.1"/>
    </source>
</evidence>
<keyword evidence="9" id="KW-1185">Reference proteome</keyword>
<keyword evidence="7" id="KW-0963">Cytoplasm</keyword>
<dbReference type="InterPro" id="IPR002036">
    <property type="entry name" value="YbeY"/>
</dbReference>
<keyword evidence="7" id="KW-0698">rRNA processing</keyword>
<organism evidence="8 9">
    <name type="scientific">Niabella yanshanensis</name>
    <dbReference type="NCBI Taxonomy" id="577386"/>
    <lineage>
        <taxon>Bacteria</taxon>
        <taxon>Pseudomonadati</taxon>
        <taxon>Bacteroidota</taxon>
        <taxon>Chitinophagia</taxon>
        <taxon>Chitinophagales</taxon>
        <taxon>Chitinophagaceae</taxon>
        <taxon>Niabella</taxon>
    </lineage>
</organism>
<keyword evidence="5 7" id="KW-0378">Hydrolase</keyword>
<dbReference type="InterPro" id="IPR023091">
    <property type="entry name" value="MetalPrtase_cat_dom_sf_prd"/>
</dbReference>